<sequence length="95" mass="10643">LKKFKPEATPEQRQSVRDSLDFLPSKIPAIQCIVTGETVFNPLGHGYDEGAESFFSCHGSVAKLNEYLPHKAHIDHKAFATPYIEDILIFDIELA</sequence>
<name>A0A1J8QB85_9AGAM</name>
<dbReference type="OrthoDB" id="42919at2759"/>
<dbReference type="Pfam" id="PF07876">
    <property type="entry name" value="Dabb"/>
    <property type="match status" value="1"/>
</dbReference>
<comment type="caution">
    <text evidence="2">The sequence shown here is derived from an EMBL/GenBank/DDBJ whole genome shotgun (WGS) entry which is preliminary data.</text>
</comment>
<dbReference type="InterPro" id="IPR013097">
    <property type="entry name" value="Dabb"/>
</dbReference>
<dbReference type="AlphaFoldDB" id="A0A1J8QB85"/>
<dbReference type="SUPFAM" id="SSF54909">
    <property type="entry name" value="Dimeric alpha+beta barrel"/>
    <property type="match status" value="1"/>
</dbReference>
<feature type="domain" description="Stress-response A/B barrel" evidence="1">
    <location>
        <begin position="1"/>
        <end position="92"/>
    </location>
</feature>
<feature type="non-terminal residue" evidence="2">
    <location>
        <position position="1"/>
    </location>
</feature>
<accession>A0A1J8QB85</accession>
<organism evidence="2 3">
    <name type="scientific">Rhizopogon vesiculosus</name>
    <dbReference type="NCBI Taxonomy" id="180088"/>
    <lineage>
        <taxon>Eukaryota</taxon>
        <taxon>Fungi</taxon>
        <taxon>Dikarya</taxon>
        <taxon>Basidiomycota</taxon>
        <taxon>Agaricomycotina</taxon>
        <taxon>Agaricomycetes</taxon>
        <taxon>Agaricomycetidae</taxon>
        <taxon>Boletales</taxon>
        <taxon>Suillineae</taxon>
        <taxon>Rhizopogonaceae</taxon>
        <taxon>Rhizopogon</taxon>
    </lineage>
</organism>
<dbReference type="PROSITE" id="PS51502">
    <property type="entry name" value="S_R_A_B_BARREL"/>
    <property type="match status" value="1"/>
</dbReference>
<gene>
    <name evidence="2" type="ORF">AZE42_00248</name>
</gene>
<keyword evidence="3" id="KW-1185">Reference proteome</keyword>
<evidence type="ECO:0000313" key="3">
    <source>
        <dbReference type="Proteomes" id="UP000183567"/>
    </source>
</evidence>
<evidence type="ECO:0000259" key="1">
    <source>
        <dbReference type="PROSITE" id="PS51502"/>
    </source>
</evidence>
<dbReference type="STRING" id="180088.A0A1J8QB85"/>
<protein>
    <recommendedName>
        <fullName evidence="1">Stress-response A/B barrel domain-containing protein</fullName>
    </recommendedName>
</protein>
<dbReference type="InterPro" id="IPR011008">
    <property type="entry name" value="Dimeric_a/b-barrel"/>
</dbReference>
<proteinExistence type="predicted"/>
<dbReference type="EMBL" id="LVVM01002157">
    <property type="protein sequence ID" value="OJA17227.1"/>
    <property type="molecule type" value="Genomic_DNA"/>
</dbReference>
<reference evidence="2 3" key="1">
    <citation type="submission" date="2016-03" db="EMBL/GenBank/DDBJ databases">
        <title>Comparative genomics of the ectomycorrhizal sister species Rhizopogon vinicolor and Rhizopogon vesiculosus (Basidiomycota: Boletales) reveals a divergence of the mating type B locus.</title>
        <authorList>
            <person name="Mujic A.B."/>
            <person name="Kuo A."/>
            <person name="Tritt A."/>
            <person name="Lipzen A."/>
            <person name="Chen C."/>
            <person name="Johnson J."/>
            <person name="Sharma A."/>
            <person name="Barry K."/>
            <person name="Grigoriev I.V."/>
            <person name="Spatafora J.W."/>
        </authorList>
    </citation>
    <scope>NUCLEOTIDE SEQUENCE [LARGE SCALE GENOMIC DNA]</scope>
    <source>
        <strain evidence="2 3">AM-OR11-056</strain>
    </source>
</reference>
<dbReference type="Gene3D" id="3.30.70.100">
    <property type="match status" value="1"/>
</dbReference>
<evidence type="ECO:0000313" key="2">
    <source>
        <dbReference type="EMBL" id="OJA17227.1"/>
    </source>
</evidence>
<dbReference type="Proteomes" id="UP000183567">
    <property type="component" value="Unassembled WGS sequence"/>
</dbReference>